<reference evidence="1 2" key="1">
    <citation type="journal article" date="2014" name="Nature">
        <title>An environmental bacterial taxon with a large and distinct metabolic repertoire.</title>
        <authorList>
            <person name="Wilson M.C."/>
            <person name="Mori T."/>
            <person name="Ruckert C."/>
            <person name="Uria A.R."/>
            <person name="Helf M.J."/>
            <person name="Takada K."/>
            <person name="Gernert C."/>
            <person name="Steffens U.A."/>
            <person name="Heycke N."/>
            <person name="Schmitt S."/>
            <person name="Rinke C."/>
            <person name="Helfrich E.J."/>
            <person name="Brachmann A.O."/>
            <person name="Gurgui C."/>
            <person name="Wakimoto T."/>
            <person name="Kracht M."/>
            <person name="Crusemann M."/>
            <person name="Hentschel U."/>
            <person name="Abe I."/>
            <person name="Matsunaga S."/>
            <person name="Kalinowski J."/>
            <person name="Takeyama H."/>
            <person name="Piel J."/>
        </authorList>
    </citation>
    <scope>NUCLEOTIDE SEQUENCE [LARGE SCALE GENOMIC DNA]</scope>
    <source>
        <strain evidence="2">TSY2</strain>
    </source>
</reference>
<dbReference type="AlphaFoldDB" id="W4M4X8"/>
<dbReference type="Proteomes" id="UP000019140">
    <property type="component" value="Unassembled WGS sequence"/>
</dbReference>
<evidence type="ECO:0000313" key="1">
    <source>
        <dbReference type="EMBL" id="ETX05255.1"/>
    </source>
</evidence>
<proteinExistence type="predicted"/>
<evidence type="ECO:0000313" key="2">
    <source>
        <dbReference type="Proteomes" id="UP000019140"/>
    </source>
</evidence>
<dbReference type="HOGENOM" id="CLU_3381133_0_0_7"/>
<sequence>MEEQDPRLSSLEQICFRLHCEIGDLFPPLEQDE</sequence>
<keyword evidence="2" id="KW-1185">Reference proteome</keyword>
<comment type="caution">
    <text evidence="1">The sequence shown here is derived from an EMBL/GenBank/DDBJ whole genome shotgun (WGS) entry which is preliminary data.</text>
</comment>
<gene>
    <name evidence="1" type="ORF">ETSY2_24065</name>
</gene>
<accession>W4M4X8</accession>
<name>W4M4X8_9BACT</name>
<protein>
    <submittedName>
        <fullName evidence="1">Uncharacterized protein</fullName>
    </submittedName>
</protein>
<dbReference type="EMBL" id="AZHX01001002">
    <property type="protein sequence ID" value="ETX05255.1"/>
    <property type="molecule type" value="Genomic_DNA"/>
</dbReference>
<organism evidence="1 2">
    <name type="scientific">Candidatus Entotheonella gemina</name>
    <dbReference type="NCBI Taxonomy" id="1429439"/>
    <lineage>
        <taxon>Bacteria</taxon>
        <taxon>Pseudomonadati</taxon>
        <taxon>Nitrospinota/Tectimicrobiota group</taxon>
        <taxon>Candidatus Tectimicrobiota</taxon>
        <taxon>Candidatus Entotheonellia</taxon>
        <taxon>Candidatus Entotheonellales</taxon>
        <taxon>Candidatus Entotheonellaceae</taxon>
        <taxon>Candidatus Entotheonella</taxon>
    </lineage>
</organism>